<evidence type="ECO:0000256" key="2">
    <source>
        <dbReference type="SAM" id="Phobius"/>
    </source>
</evidence>
<dbReference type="GO" id="GO:0005975">
    <property type="term" value="P:carbohydrate metabolic process"/>
    <property type="evidence" value="ECO:0007669"/>
    <property type="project" value="UniProtKB-ARBA"/>
</dbReference>
<feature type="domain" description="SpaA-like prealbumin fold" evidence="4">
    <location>
        <begin position="760"/>
        <end position="838"/>
    </location>
</feature>
<dbReference type="InterPro" id="IPR036465">
    <property type="entry name" value="vWFA_dom_sf"/>
</dbReference>
<feature type="compositionally biased region" description="Low complexity" evidence="1">
    <location>
        <begin position="71"/>
        <end position="84"/>
    </location>
</feature>
<dbReference type="AlphaFoldDB" id="A0A1L7CVH0"/>
<dbReference type="KEGG" id="csph:CSPHI_00690"/>
<evidence type="ECO:0000313" key="5">
    <source>
        <dbReference type="EMBL" id="APT89852.1"/>
    </source>
</evidence>
<feature type="compositionally biased region" description="Pro residues" evidence="1">
    <location>
        <begin position="85"/>
        <end position="96"/>
    </location>
</feature>
<feature type="compositionally biased region" description="Low complexity" evidence="1">
    <location>
        <begin position="103"/>
        <end position="123"/>
    </location>
</feature>
<dbReference type="Gene3D" id="3.40.50.410">
    <property type="entry name" value="von Willebrand factor, type A domain"/>
    <property type="match status" value="1"/>
</dbReference>
<dbReference type="InterPro" id="IPR013783">
    <property type="entry name" value="Ig-like_fold"/>
</dbReference>
<feature type="compositionally biased region" description="Basic residues" evidence="1">
    <location>
        <begin position="149"/>
        <end position="158"/>
    </location>
</feature>
<keyword evidence="2" id="KW-0812">Transmembrane</keyword>
<keyword evidence="2" id="KW-1133">Transmembrane helix</keyword>
<sequence>MVNPFDLPGLRPARRLLAVIAASALLCGGGGAALAQETIPPEDAATTTTTTETTETTGTTTTPEPDPPATTPSTTREPIPDAADPAPPADPDPAPAEEPTEPPAEGIPAEDAPAGEPDPGAGDVPEDAVVGELAPVSEAEAQDGLQPRTRSRAARTRRAGYSPPPWLNPKPAANPQVPARCGLRIALVFDLSGSIGDEGVRESRRAGDAVVDALAGSPTEIGVYNFATKAPAIPGAVTDGAVPVADAAGVATVKRAISRMAKAPKDLDGTNWDGGLRQVPTGAYDIVYFITDGVPTADDAGTGLDYNGSVPHASDLGHAVGQANRLKAGGTRIVPLLVGNPSRGYHLFRDDVLRADIVENDPDLEYVKNEFYFGLAKPNSWGADATGLFVARWGGLMLRKKEGIRDYVNLPERWSINPETRHSAGDMTRDISSPEAPVSVASYASLATDLRAQVTGPCNGRVNITKRIVDDEGNELSRGKGWEFTATTADPVLEEGSGTAAEVRGRTDAEGAVGFRVISDRAQQVTVRETARPGFALRPRDGRNAVCTTFDGGKRIPVPVTDVGEDGFRVRLTADGGVLASVDCVVDNRKTAAAQAAKTPVAGEPVRVNPDGTADLEYTITVSNPEAAAEARGADLGDVPRLPEGVVADGDAVIEAPDTPGVVIEGLRDRIPRAEVDAGRRAPIADAITLPGGAVQRFTVTLPVKVVEPATADWDRLGRCDGDASVTSRTGVPNGVRLVGDLDAGDDNACIPLAPAEEATVRITKVDADDEEAPLGGSEFALYGSTPDGSIDWDERITGGAGNATLAEGVRQGRYHLVETRAPEGYALLASPVGVDVTGHAEGYTIALADPADGALVQVGPGNPAQADRTLTVRVADIASGALPKTGGAGVAPHAAAAALALLAGLVLAHRARRRMG</sequence>
<keyword evidence="2" id="KW-0472">Membrane</keyword>
<keyword evidence="3" id="KW-0732">Signal</keyword>
<feature type="region of interest" description="Disordered" evidence="1">
    <location>
        <begin position="37"/>
        <end position="172"/>
    </location>
</feature>
<evidence type="ECO:0000313" key="6">
    <source>
        <dbReference type="Proteomes" id="UP000185469"/>
    </source>
</evidence>
<dbReference type="Gene3D" id="2.60.40.10">
    <property type="entry name" value="Immunoglobulins"/>
    <property type="match status" value="1"/>
</dbReference>
<evidence type="ECO:0000256" key="3">
    <source>
        <dbReference type="SAM" id="SignalP"/>
    </source>
</evidence>
<evidence type="ECO:0000259" key="4">
    <source>
        <dbReference type="Pfam" id="PF17802"/>
    </source>
</evidence>
<dbReference type="STRING" id="1437874.CSPHI_00690"/>
<proteinExistence type="predicted"/>
<dbReference type="Pfam" id="PF17802">
    <property type="entry name" value="SpaA"/>
    <property type="match status" value="1"/>
</dbReference>
<evidence type="ECO:0000256" key="1">
    <source>
        <dbReference type="SAM" id="MobiDB-lite"/>
    </source>
</evidence>
<accession>A0A1L7CVH0</accession>
<dbReference type="EMBL" id="CP009248">
    <property type="protein sequence ID" value="APT89852.1"/>
    <property type="molecule type" value="Genomic_DNA"/>
</dbReference>
<reference evidence="5 6" key="1">
    <citation type="submission" date="2014-08" db="EMBL/GenBank/DDBJ databases">
        <title>Complete genome sequence of Corynebacterium sphenisci CECT 5990(T) (=DSM 44792(T)), isolated from healthy wild penguins.</title>
        <authorList>
            <person name="Ruckert C."/>
            <person name="Albersmeier A."/>
            <person name="Winkler A."/>
            <person name="Kalinowski J."/>
        </authorList>
    </citation>
    <scope>NUCLEOTIDE SEQUENCE [LARGE SCALE GENOMIC DNA]</scope>
    <source>
        <strain evidence="5 6">DSM 44792</strain>
    </source>
</reference>
<feature type="chain" id="PRO_5009871708" description="SpaA-like prealbumin fold domain-containing protein" evidence="3">
    <location>
        <begin position="36"/>
        <end position="917"/>
    </location>
</feature>
<dbReference type="RefSeq" id="WP_075691047.1">
    <property type="nucleotide sequence ID" value="NZ_CP009248.1"/>
</dbReference>
<organism evidence="5 6">
    <name type="scientific">Corynebacterium sphenisci DSM 44792</name>
    <dbReference type="NCBI Taxonomy" id="1437874"/>
    <lineage>
        <taxon>Bacteria</taxon>
        <taxon>Bacillati</taxon>
        <taxon>Actinomycetota</taxon>
        <taxon>Actinomycetes</taxon>
        <taxon>Mycobacteriales</taxon>
        <taxon>Corynebacteriaceae</taxon>
        <taxon>Corynebacterium</taxon>
    </lineage>
</organism>
<feature type="compositionally biased region" description="Low complexity" evidence="1">
    <location>
        <begin position="37"/>
        <end position="63"/>
    </location>
</feature>
<feature type="signal peptide" evidence="3">
    <location>
        <begin position="1"/>
        <end position="35"/>
    </location>
</feature>
<name>A0A1L7CVH0_9CORY</name>
<protein>
    <recommendedName>
        <fullName evidence="4">SpaA-like prealbumin fold domain-containing protein</fullName>
    </recommendedName>
</protein>
<dbReference type="CDD" id="cd00198">
    <property type="entry name" value="vWFA"/>
    <property type="match status" value="1"/>
</dbReference>
<keyword evidence="6" id="KW-1185">Reference proteome</keyword>
<gene>
    <name evidence="5" type="ORF">CSPHI_00690</name>
</gene>
<dbReference type="Proteomes" id="UP000185469">
    <property type="component" value="Chromosome"/>
</dbReference>
<feature type="transmembrane region" description="Helical" evidence="2">
    <location>
        <begin position="891"/>
        <end position="909"/>
    </location>
</feature>
<dbReference type="InterPro" id="IPR041033">
    <property type="entry name" value="SpaA_PFL_dom_1"/>
</dbReference>
<dbReference type="OrthoDB" id="4424254at2"/>
<dbReference type="SUPFAM" id="SSF53300">
    <property type="entry name" value="vWA-like"/>
    <property type="match status" value="1"/>
</dbReference>